<dbReference type="HAMAP" id="MF_01924">
    <property type="entry name" value="A_A_dipeptidase"/>
    <property type="match status" value="1"/>
</dbReference>
<dbReference type="Pfam" id="PF01427">
    <property type="entry name" value="Peptidase_M15"/>
    <property type="match status" value="2"/>
</dbReference>
<dbReference type="InterPro" id="IPR000755">
    <property type="entry name" value="A_A_dipeptidase"/>
</dbReference>
<organism evidence="12 13">
    <name type="scientific">Amycolatopsis nalaikhensis</name>
    <dbReference type="NCBI Taxonomy" id="715472"/>
    <lineage>
        <taxon>Bacteria</taxon>
        <taxon>Bacillati</taxon>
        <taxon>Actinomycetota</taxon>
        <taxon>Actinomycetes</taxon>
        <taxon>Pseudonocardiales</taxon>
        <taxon>Pseudonocardiaceae</taxon>
        <taxon>Amycolatopsis</taxon>
    </lineage>
</organism>
<evidence type="ECO:0000256" key="1">
    <source>
        <dbReference type="ARBA" id="ARBA00001362"/>
    </source>
</evidence>
<keyword evidence="7 9" id="KW-0482">Metalloprotease</keyword>
<keyword evidence="11" id="KW-0732">Signal</keyword>
<feature type="binding site" evidence="9">
    <location>
        <position position="237"/>
    </location>
    <ligand>
        <name>Zn(2+)</name>
        <dbReference type="ChEBI" id="CHEBI:29105"/>
        <note>catalytic</note>
    </ligand>
</feature>
<keyword evidence="3 9" id="KW-0479">Metal-binding</keyword>
<comment type="similarity">
    <text evidence="9 10">Belongs to the peptidase M15D family.</text>
</comment>
<comment type="cofactor">
    <cofactor evidence="9">
        <name>Zn(2+)</name>
        <dbReference type="ChEBI" id="CHEBI:29105"/>
    </cofactor>
    <text evidence="9">Binds 1 zinc ion per subunit.</text>
</comment>
<name>A0ABY8XT37_9PSEU</name>
<feature type="site" description="Transition state stabilizer" evidence="9">
    <location>
        <position position="100"/>
    </location>
</feature>
<gene>
    <name evidence="12" type="ORF">QP939_09285</name>
</gene>
<evidence type="ECO:0000256" key="11">
    <source>
        <dbReference type="SAM" id="SignalP"/>
    </source>
</evidence>
<evidence type="ECO:0000256" key="9">
    <source>
        <dbReference type="HAMAP-Rule" id="MF_01924"/>
    </source>
</evidence>
<protein>
    <recommendedName>
        <fullName evidence="9 10">D-alanyl-D-alanine dipeptidase</fullName>
        <shortName evidence="9 10">D-Ala-D-Ala dipeptidase</shortName>
        <ecNumber evidence="9 10">3.4.13.22</ecNumber>
    </recommendedName>
</protein>
<evidence type="ECO:0000256" key="5">
    <source>
        <dbReference type="ARBA" id="ARBA00022833"/>
    </source>
</evidence>
<evidence type="ECO:0000256" key="8">
    <source>
        <dbReference type="ARBA" id="ARBA00023316"/>
    </source>
</evidence>
<dbReference type="SUPFAM" id="SSF55166">
    <property type="entry name" value="Hedgehog/DD-peptidase"/>
    <property type="match status" value="1"/>
</dbReference>
<dbReference type="PIRSF" id="PIRSF026671">
    <property type="entry name" value="AA_dipeptidase"/>
    <property type="match status" value="1"/>
</dbReference>
<dbReference type="Proteomes" id="UP001227101">
    <property type="component" value="Chromosome"/>
</dbReference>
<dbReference type="EMBL" id="CP127173">
    <property type="protein sequence ID" value="WIV58799.1"/>
    <property type="molecule type" value="Genomic_DNA"/>
</dbReference>
<evidence type="ECO:0000256" key="2">
    <source>
        <dbReference type="ARBA" id="ARBA00022670"/>
    </source>
</evidence>
<feature type="binding site" evidence="9">
    <location>
        <position position="145"/>
    </location>
    <ligand>
        <name>Zn(2+)</name>
        <dbReference type="ChEBI" id="CHEBI:29105"/>
        <note>catalytic</note>
    </ligand>
</feature>
<reference evidence="12 13" key="1">
    <citation type="submission" date="2023-06" db="EMBL/GenBank/DDBJ databases">
        <authorList>
            <person name="Oyuntsetseg B."/>
            <person name="Kim S.B."/>
        </authorList>
    </citation>
    <scope>NUCLEOTIDE SEQUENCE [LARGE SCALE GENOMIC DNA]</scope>
    <source>
        <strain evidence="12 13">2-2</strain>
    </source>
</reference>
<proteinExistence type="inferred from homology"/>
<evidence type="ECO:0000256" key="10">
    <source>
        <dbReference type="PIRNR" id="PIRNR026671"/>
    </source>
</evidence>
<keyword evidence="8 10" id="KW-0961">Cell wall biogenesis/degradation</keyword>
<dbReference type="InterPro" id="IPR009045">
    <property type="entry name" value="Zn_M74/Hedgehog-like"/>
</dbReference>
<dbReference type="PANTHER" id="PTHR43126:SF1">
    <property type="entry name" value="D-ALANYL-D-ALANINE DIPEPTIDASE"/>
    <property type="match status" value="1"/>
</dbReference>
<keyword evidence="2 9" id="KW-0645">Protease</keyword>
<evidence type="ECO:0000313" key="13">
    <source>
        <dbReference type="Proteomes" id="UP001227101"/>
    </source>
</evidence>
<keyword evidence="6 9" id="KW-0224">Dipeptidase</keyword>
<keyword evidence="4 9" id="KW-0378">Hydrolase</keyword>
<evidence type="ECO:0000313" key="12">
    <source>
        <dbReference type="EMBL" id="WIV58799.1"/>
    </source>
</evidence>
<evidence type="ECO:0000256" key="6">
    <source>
        <dbReference type="ARBA" id="ARBA00022997"/>
    </source>
</evidence>
<dbReference type="Gene3D" id="3.30.1380.10">
    <property type="match status" value="1"/>
</dbReference>
<accession>A0ABY8XT37</accession>
<keyword evidence="5 9" id="KW-0862">Zinc</keyword>
<keyword evidence="13" id="KW-1185">Reference proteome</keyword>
<feature type="chain" id="PRO_5047391787" description="D-alanyl-D-alanine dipeptidase" evidence="11">
    <location>
        <begin position="26"/>
        <end position="260"/>
    </location>
</feature>
<evidence type="ECO:0000256" key="4">
    <source>
        <dbReference type="ARBA" id="ARBA00022801"/>
    </source>
</evidence>
<dbReference type="CDD" id="cd14817">
    <property type="entry name" value="D-Ala-D-Ala_dipeptidase_VanX"/>
    <property type="match status" value="1"/>
</dbReference>
<comment type="function">
    <text evidence="9 10">Catalyzes hydrolysis of the D-alanyl-D-alanine dipeptide.</text>
</comment>
<feature type="active site" description="Proton donor/acceptor" evidence="9">
    <location>
        <position position="234"/>
    </location>
</feature>
<evidence type="ECO:0000256" key="3">
    <source>
        <dbReference type="ARBA" id="ARBA00022723"/>
    </source>
</evidence>
<sequence>MPIFRTFAVALAAAAALVAPGTAQAATPTAPREFVALSDVAPTILQDIRYFTRHNFVGERVDGYRQPLCILTRPAAEGLRNVQARLLRQGYTLKVYDCYRPQRAVDHFVRWAKDLADEKMKAEFYPNVAKDRLFADGYIAEKSGHSRGSTMDLTIVKLPPRPQRPYIPSEPLKPCFAPQGERFGDNMVDMGTGFDCFDPLAHTDNPAITGVARQNRDLLKNTMAAAGFRNLPEEWWHYTLNGEPFPDTYFDFPVSRRSLR</sequence>
<dbReference type="RefSeq" id="WP_285456215.1">
    <property type="nucleotide sequence ID" value="NZ_CP127173.1"/>
</dbReference>
<comment type="catalytic activity">
    <reaction evidence="1 9 10">
        <text>D-alanyl-D-alanine + H2O = 2 D-alanine</text>
        <dbReference type="Rhea" id="RHEA:20661"/>
        <dbReference type="ChEBI" id="CHEBI:15377"/>
        <dbReference type="ChEBI" id="CHEBI:57416"/>
        <dbReference type="ChEBI" id="CHEBI:57822"/>
        <dbReference type="EC" id="3.4.13.22"/>
    </reaction>
</comment>
<evidence type="ECO:0000256" key="7">
    <source>
        <dbReference type="ARBA" id="ARBA00023049"/>
    </source>
</evidence>
<dbReference type="EC" id="3.4.13.22" evidence="9 10"/>
<feature type="binding site" evidence="9">
    <location>
        <position position="152"/>
    </location>
    <ligand>
        <name>Zn(2+)</name>
        <dbReference type="ChEBI" id="CHEBI:29105"/>
        <note>catalytic</note>
    </ligand>
</feature>
<feature type="signal peptide" evidence="11">
    <location>
        <begin position="1"/>
        <end position="25"/>
    </location>
</feature>
<dbReference type="PANTHER" id="PTHR43126">
    <property type="entry name" value="D-ALANYL-D-ALANINE DIPEPTIDASE"/>
    <property type="match status" value="1"/>
</dbReference>